<reference evidence="2 3" key="1">
    <citation type="submission" date="2024-06" db="EMBL/GenBank/DDBJ databases">
        <title>Genomics of switchgrass bacterial isolates.</title>
        <authorList>
            <person name="Shade A."/>
        </authorList>
    </citation>
    <scope>NUCLEOTIDE SEQUENCE [LARGE SCALE GENOMIC DNA]</scope>
    <source>
        <strain evidence="2 3">PvP084</strain>
    </source>
</reference>
<keyword evidence="1" id="KW-0472">Membrane</keyword>
<evidence type="ECO:0000313" key="3">
    <source>
        <dbReference type="Proteomes" id="UP001549119"/>
    </source>
</evidence>
<keyword evidence="1" id="KW-0812">Transmembrane</keyword>
<evidence type="ECO:0000256" key="1">
    <source>
        <dbReference type="SAM" id="Phobius"/>
    </source>
</evidence>
<gene>
    <name evidence="2" type="ORF">ABIC20_007475</name>
</gene>
<dbReference type="EMBL" id="JBEPNW010000008">
    <property type="protein sequence ID" value="MET3870090.1"/>
    <property type="molecule type" value="Genomic_DNA"/>
</dbReference>
<keyword evidence="1" id="KW-1133">Transmembrane helix</keyword>
<evidence type="ECO:0000313" key="2">
    <source>
        <dbReference type="EMBL" id="MET3870090.1"/>
    </source>
</evidence>
<dbReference type="RefSeq" id="WP_209651202.1">
    <property type="nucleotide sequence ID" value="NZ_JBEPNV010000005.1"/>
</dbReference>
<keyword evidence="3" id="KW-1185">Reference proteome</keyword>
<organism evidence="2 3">
    <name type="scientific">Methylobacterium radiotolerans</name>
    <dbReference type="NCBI Taxonomy" id="31998"/>
    <lineage>
        <taxon>Bacteria</taxon>
        <taxon>Pseudomonadati</taxon>
        <taxon>Pseudomonadota</taxon>
        <taxon>Alphaproteobacteria</taxon>
        <taxon>Hyphomicrobiales</taxon>
        <taxon>Methylobacteriaceae</taxon>
        <taxon>Methylobacterium</taxon>
    </lineage>
</organism>
<protein>
    <submittedName>
        <fullName evidence="2">Uncharacterized protein</fullName>
    </submittedName>
</protein>
<feature type="transmembrane region" description="Helical" evidence="1">
    <location>
        <begin position="68"/>
        <end position="85"/>
    </location>
</feature>
<name>A0ABV2NUU4_9HYPH</name>
<feature type="transmembrane region" description="Helical" evidence="1">
    <location>
        <begin position="37"/>
        <end position="59"/>
    </location>
</feature>
<dbReference type="Proteomes" id="UP001549119">
    <property type="component" value="Unassembled WGS sequence"/>
</dbReference>
<comment type="caution">
    <text evidence="2">The sequence shown here is derived from an EMBL/GenBank/DDBJ whole genome shotgun (WGS) entry which is preliminary data.</text>
</comment>
<dbReference type="Pfam" id="PF25612">
    <property type="entry name" value="DUF7940"/>
    <property type="match status" value="1"/>
</dbReference>
<proteinExistence type="predicted"/>
<sequence length="101" mass="10945">MSLSPSAVWSWLKAQFAKVPLAVQLRDDWVNLIKKTWSVRFSLLASLLAAVQLGMQALLENPPIDNKVFVALYILVSAAAGYSRLVTQDGITPSSVSGGEQ</sequence>
<accession>A0ABV2NUU4</accession>
<dbReference type="InterPro" id="IPR057700">
    <property type="entry name" value="DUF7940"/>
</dbReference>